<feature type="chain" id="PRO_5020930172" evidence="2">
    <location>
        <begin position="20"/>
        <end position="148"/>
    </location>
</feature>
<evidence type="ECO:0000313" key="4">
    <source>
        <dbReference type="Proteomes" id="UP000292702"/>
    </source>
</evidence>
<feature type="compositionally biased region" description="Basic and acidic residues" evidence="1">
    <location>
        <begin position="139"/>
        <end position="148"/>
    </location>
</feature>
<protein>
    <submittedName>
        <fullName evidence="3">Uncharacterized protein</fullName>
    </submittedName>
</protein>
<reference evidence="3 4" key="1">
    <citation type="submission" date="2018-11" db="EMBL/GenBank/DDBJ databases">
        <title>Genome assembly of Steccherinum ochraceum LE-BIN_3174, the white-rot fungus of the Steccherinaceae family (The Residual Polyporoid clade, Polyporales, Basidiomycota).</title>
        <authorList>
            <person name="Fedorova T.V."/>
            <person name="Glazunova O.A."/>
            <person name="Landesman E.O."/>
            <person name="Moiseenko K.V."/>
            <person name="Psurtseva N.V."/>
            <person name="Savinova O.S."/>
            <person name="Shakhova N.V."/>
            <person name="Tyazhelova T.V."/>
            <person name="Vasina D.V."/>
        </authorList>
    </citation>
    <scope>NUCLEOTIDE SEQUENCE [LARGE SCALE GENOMIC DNA]</scope>
    <source>
        <strain evidence="3 4">LE-BIN_3174</strain>
    </source>
</reference>
<feature type="region of interest" description="Disordered" evidence="1">
    <location>
        <begin position="53"/>
        <end position="148"/>
    </location>
</feature>
<keyword evidence="4" id="KW-1185">Reference proteome</keyword>
<organism evidence="3 4">
    <name type="scientific">Steccherinum ochraceum</name>
    <dbReference type="NCBI Taxonomy" id="92696"/>
    <lineage>
        <taxon>Eukaryota</taxon>
        <taxon>Fungi</taxon>
        <taxon>Dikarya</taxon>
        <taxon>Basidiomycota</taxon>
        <taxon>Agaricomycotina</taxon>
        <taxon>Agaricomycetes</taxon>
        <taxon>Polyporales</taxon>
        <taxon>Steccherinaceae</taxon>
        <taxon>Steccherinum</taxon>
    </lineage>
</organism>
<proteinExistence type="predicted"/>
<feature type="compositionally biased region" description="Polar residues" evidence="1">
    <location>
        <begin position="72"/>
        <end position="81"/>
    </location>
</feature>
<evidence type="ECO:0000256" key="1">
    <source>
        <dbReference type="SAM" id="MobiDB-lite"/>
    </source>
</evidence>
<name>A0A4R0S1N3_9APHY</name>
<comment type="caution">
    <text evidence="3">The sequence shown here is derived from an EMBL/GenBank/DDBJ whole genome shotgun (WGS) entry which is preliminary data.</text>
</comment>
<evidence type="ECO:0000256" key="2">
    <source>
        <dbReference type="SAM" id="SignalP"/>
    </source>
</evidence>
<dbReference type="EMBL" id="RWJN01000008">
    <property type="protein sequence ID" value="TCD71218.1"/>
    <property type="molecule type" value="Genomic_DNA"/>
</dbReference>
<gene>
    <name evidence="3" type="ORF">EIP91_011696</name>
</gene>
<keyword evidence="2" id="KW-0732">Signal</keyword>
<accession>A0A4R0S1N3</accession>
<evidence type="ECO:0000313" key="3">
    <source>
        <dbReference type="EMBL" id="TCD71218.1"/>
    </source>
</evidence>
<dbReference type="Proteomes" id="UP000292702">
    <property type="component" value="Unassembled WGS sequence"/>
</dbReference>
<feature type="signal peptide" evidence="2">
    <location>
        <begin position="1"/>
        <end position="19"/>
    </location>
</feature>
<sequence length="148" mass="15292">MRFAPILAGVLTIAATSAAAFPRRFEGRGYDDNAILARDHHLIVRDVLHALYARTGPPGVPRPGERPLADQGQRTQASQAGGPSLRTVGGNGNLRGAAGSPNIPLPAGPTHTRPQVLPPPPPAPSGNPSGAPSFAVRVGDQRPEDAAR</sequence>
<dbReference type="AlphaFoldDB" id="A0A4R0S1N3"/>
<feature type="compositionally biased region" description="Pro residues" evidence="1">
    <location>
        <begin position="116"/>
        <end position="125"/>
    </location>
</feature>